<feature type="domain" description="Fungal-type protein kinase" evidence="2">
    <location>
        <begin position="83"/>
        <end position="234"/>
    </location>
</feature>
<dbReference type="STRING" id="1314777.A0A164XV93"/>
<dbReference type="EMBL" id="KV419399">
    <property type="protein sequence ID" value="KZS96323.1"/>
    <property type="molecule type" value="Genomic_DNA"/>
</dbReference>
<evidence type="ECO:0000256" key="1">
    <source>
        <dbReference type="SAM" id="MobiDB-lite"/>
    </source>
</evidence>
<accession>A0A164XV93</accession>
<evidence type="ECO:0000313" key="4">
    <source>
        <dbReference type="Proteomes" id="UP000076722"/>
    </source>
</evidence>
<evidence type="ECO:0000259" key="2">
    <source>
        <dbReference type="Pfam" id="PF17667"/>
    </source>
</evidence>
<dbReference type="PANTHER" id="PTHR38248">
    <property type="entry name" value="FUNK1 6"/>
    <property type="match status" value="1"/>
</dbReference>
<dbReference type="InterPro" id="IPR040976">
    <property type="entry name" value="Pkinase_fungal"/>
</dbReference>
<evidence type="ECO:0000313" key="3">
    <source>
        <dbReference type="EMBL" id="KZS96323.1"/>
    </source>
</evidence>
<feature type="region of interest" description="Disordered" evidence="1">
    <location>
        <begin position="57"/>
        <end position="86"/>
    </location>
</feature>
<reference evidence="3 4" key="1">
    <citation type="journal article" date="2016" name="Mol. Biol. Evol.">
        <title>Comparative Genomics of Early-Diverging Mushroom-Forming Fungi Provides Insights into the Origins of Lignocellulose Decay Capabilities.</title>
        <authorList>
            <person name="Nagy L.G."/>
            <person name="Riley R."/>
            <person name="Tritt A."/>
            <person name="Adam C."/>
            <person name="Daum C."/>
            <person name="Floudas D."/>
            <person name="Sun H."/>
            <person name="Yadav J.S."/>
            <person name="Pangilinan J."/>
            <person name="Larsson K.H."/>
            <person name="Matsuura K."/>
            <person name="Barry K."/>
            <person name="Labutti K."/>
            <person name="Kuo R."/>
            <person name="Ohm R.A."/>
            <person name="Bhattacharya S.S."/>
            <person name="Shirouzu T."/>
            <person name="Yoshinaga Y."/>
            <person name="Martin F.M."/>
            <person name="Grigoriev I.V."/>
            <person name="Hibbett D.S."/>
        </authorList>
    </citation>
    <scope>NUCLEOTIDE SEQUENCE [LARGE SCALE GENOMIC DNA]</scope>
    <source>
        <strain evidence="3 4">HHB9708</strain>
    </source>
</reference>
<dbReference type="AlphaFoldDB" id="A0A164XV93"/>
<name>A0A164XV93_9AGAM</name>
<gene>
    <name evidence="3" type="ORF">SISNIDRAFT_463823</name>
</gene>
<organism evidence="3 4">
    <name type="scientific">Sistotremastrum niveocremeum HHB9708</name>
    <dbReference type="NCBI Taxonomy" id="1314777"/>
    <lineage>
        <taxon>Eukaryota</taxon>
        <taxon>Fungi</taxon>
        <taxon>Dikarya</taxon>
        <taxon>Basidiomycota</taxon>
        <taxon>Agaricomycotina</taxon>
        <taxon>Agaricomycetes</taxon>
        <taxon>Sistotremastrales</taxon>
        <taxon>Sistotremastraceae</taxon>
        <taxon>Sertulicium</taxon>
        <taxon>Sertulicium niveocremeum</taxon>
    </lineage>
</organism>
<dbReference type="Proteomes" id="UP000076722">
    <property type="component" value="Unassembled WGS sequence"/>
</dbReference>
<protein>
    <recommendedName>
        <fullName evidence="2">Fungal-type protein kinase domain-containing protein</fullName>
    </recommendedName>
</protein>
<sequence>MQTCTSGATPRTAIFAIDSISEPTRSPHETPRPGVQSRGAIAATENYESLATSFDAKIEQNIPEDDPRSSDRFPRRRPRHGPKTEAGISLGEFKSLKELLAIIMDAVEGHQRIHDQAGIVHGNISFGNILMTRDIDSQTGHRRGFLVDLDVSRFLDDAAIFRGNHKRVLYRDGSEKRLPPLFDRQLRTGTIDKIMHAPISGTFPFLAIDTLRCKEPHSCASDLESFFWLLVWTCAVYDGAANRTDFTRLDETDGRRLILKRLLNDTNEEAAESKVGWLHNYLGDIRRFKDPTYGCHLFAPYFVPILDCLAKFGTLVWNGRDFLNEGPEVRTHPRVLWILRQTYARLPSVDPAPNSVFFNEAIIVEPYDHQSW</sequence>
<keyword evidence="4" id="KW-1185">Reference proteome</keyword>
<dbReference type="InterPro" id="IPR011009">
    <property type="entry name" value="Kinase-like_dom_sf"/>
</dbReference>
<dbReference type="Gene3D" id="1.10.510.10">
    <property type="entry name" value="Transferase(Phosphotransferase) domain 1"/>
    <property type="match status" value="1"/>
</dbReference>
<dbReference type="PANTHER" id="PTHR38248:SF2">
    <property type="entry name" value="FUNK1 11"/>
    <property type="match status" value="1"/>
</dbReference>
<dbReference type="SUPFAM" id="SSF56112">
    <property type="entry name" value="Protein kinase-like (PK-like)"/>
    <property type="match status" value="1"/>
</dbReference>
<dbReference type="OrthoDB" id="5592585at2759"/>
<feature type="region of interest" description="Disordered" evidence="1">
    <location>
        <begin position="19"/>
        <end position="40"/>
    </location>
</feature>
<proteinExistence type="predicted"/>
<dbReference type="Pfam" id="PF17667">
    <property type="entry name" value="Pkinase_fungal"/>
    <property type="match status" value="1"/>
</dbReference>